<dbReference type="Proteomes" id="UP000268070">
    <property type="component" value="Chromosome"/>
</dbReference>
<evidence type="ECO:0000256" key="5">
    <source>
        <dbReference type="ARBA" id="ARBA00022989"/>
    </source>
</evidence>
<sequence length="277" mass="29628">MVGKRVNFSWSWMVLLALGLLGLAAQFGVFQDPYAQSFLLRNQAPSIDHWLGTDLFGRDLLARLAHGAWITLSVALGATLTALLCGAVTALIACVVGGWFRAAIFSVFDLLRTLPSILLGLVIMTSVGAGTSAVIMAIGITFAPLFAYVTAGAYDRERVAAYMVSARLLGGSRFGVIYKHLVPNIAGTLLVQIVIVIPRAITTESVLSFLGLGVAPDTPTWGRIIATSSDYAEQAPWGLVLPVACLALTTLALSILGQHIKRKMQFGLDEPQRSRDE</sequence>
<comment type="subcellular location">
    <subcellularLocation>
        <location evidence="1 7">Cell membrane</location>
        <topology evidence="1 7">Multi-pass membrane protein</topology>
    </subcellularLocation>
</comment>
<dbReference type="KEGG" id="aaqu:D3M96_18725"/>
<dbReference type="AlphaFoldDB" id="A0A3G2HZ98"/>
<evidence type="ECO:0000313" key="10">
    <source>
        <dbReference type="Proteomes" id="UP000268070"/>
    </source>
</evidence>
<proteinExistence type="inferred from homology"/>
<keyword evidence="4 7" id="KW-0812">Transmembrane</keyword>
<name>A0A3G2HZ98_9BURK</name>
<dbReference type="InterPro" id="IPR035906">
    <property type="entry name" value="MetI-like_sf"/>
</dbReference>
<evidence type="ECO:0000256" key="2">
    <source>
        <dbReference type="ARBA" id="ARBA00022448"/>
    </source>
</evidence>
<dbReference type="GO" id="GO:0055085">
    <property type="term" value="P:transmembrane transport"/>
    <property type="evidence" value="ECO:0007669"/>
    <property type="project" value="InterPro"/>
</dbReference>
<organism evidence="9 10">
    <name type="scientific">Alcaligenes aquatilis</name>
    <dbReference type="NCBI Taxonomy" id="323284"/>
    <lineage>
        <taxon>Bacteria</taxon>
        <taxon>Pseudomonadati</taxon>
        <taxon>Pseudomonadota</taxon>
        <taxon>Betaproteobacteria</taxon>
        <taxon>Burkholderiales</taxon>
        <taxon>Alcaligenaceae</taxon>
        <taxon>Alcaligenes</taxon>
    </lineage>
</organism>
<protein>
    <submittedName>
        <fullName evidence="9">ABC transporter permease</fullName>
    </submittedName>
</protein>
<dbReference type="PANTHER" id="PTHR43386">
    <property type="entry name" value="OLIGOPEPTIDE TRANSPORT SYSTEM PERMEASE PROTEIN APPC"/>
    <property type="match status" value="1"/>
</dbReference>
<keyword evidence="6 7" id="KW-0472">Membrane</keyword>
<evidence type="ECO:0000313" key="9">
    <source>
        <dbReference type="EMBL" id="AYN22404.1"/>
    </source>
</evidence>
<keyword evidence="3" id="KW-1003">Cell membrane</keyword>
<feature type="domain" description="ABC transmembrane type-1" evidence="8">
    <location>
        <begin position="68"/>
        <end position="257"/>
    </location>
</feature>
<feature type="transmembrane region" description="Helical" evidence="7">
    <location>
        <begin position="190"/>
        <end position="215"/>
    </location>
</feature>
<dbReference type="GO" id="GO:0005886">
    <property type="term" value="C:plasma membrane"/>
    <property type="evidence" value="ECO:0007669"/>
    <property type="project" value="UniProtKB-SubCell"/>
</dbReference>
<evidence type="ECO:0000256" key="4">
    <source>
        <dbReference type="ARBA" id="ARBA00022692"/>
    </source>
</evidence>
<evidence type="ECO:0000259" key="8">
    <source>
        <dbReference type="PROSITE" id="PS50928"/>
    </source>
</evidence>
<dbReference type="OrthoDB" id="9783218at2"/>
<dbReference type="InterPro" id="IPR050366">
    <property type="entry name" value="BP-dependent_transpt_permease"/>
</dbReference>
<keyword evidence="2 7" id="KW-0813">Transport</keyword>
<feature type="transmembrane region" description="Helical" evidence="7">
    <location>
        <begin position="68"/>
        <end position="96"/>
    </location>
</feature>
<evidence type="ECO:0000256" key="6">
    <source>
        <dbReference type="ARBA" id="ARBA00023136"/>
    </source>
</evidence>
<accession>A0A3G2HZ98</accession>
<dbReference type="CDD" id="cd06261">
    <property type="entry name" value="TM_PBP2"/>
    <property type="match status" value="1"/>
</dbReference>
<feature type="transmembrane region" description="Helical" evidence="7">
    <location>
        <begin position="117"/>
        <end position="147"/>
    </location>
</feature>
<evidence type="ECO:0000256" key="7">
    <source>
        <dbReference type="RuleBase" id="RU363032"/>
    </source>
</evidence>
<dbReference type="PROSITE" id="PS50928">
    <property type="entry name" value="ABC_TM1"/>
    <property type="match status" value="1"/>
</dbReference>
<dbReference type="Pfam" id="PF00528">
    <property type="entry name" value="BPD_transp_1"/>
    <property type="match status" value="1"/>
</dbReference>
<dbReference type="PANTHER" id="PTHR43386:SF25">
    <property type="entry name" value="PEPTIDE ABC TRANSPORTER PERMEASE PROTEIN"/>
    <property type="match status" value="1"/>
</dbReference>
<reference evidence="9 10" key="1">
    <citation type="submission" date="2018-09" db="EMBL/GenBank/DDBJ databases">
        <title>Complete genome sequence of the hydrocarbonoclastic bacterium Alcaligenes aquatilis QD168, isolated from a crude-oil polluted marine sediment of Central Chile.</title>
        <authorList>
            <person name="Duran R.E."/>
            <person name="Barra B."/>
            <person name="Salva-Serra F."/>
            <person name="Mendez V."/>
            <person name="Moore E.R.B."/>
            <person name="Seeger M."/>
        </authorList>
    </citation>
    <scope>NUCLEOTIDE SEQUENCE [LARGE SCALE GENOMIC DNA]</scope>
    <source>
        <strain evidence="9 10">QD168</strain>
    </source>
</reference>
<dbReference type="Gene3D" id="1.10.3720.10">
    <property type="entry name" value="MetI-like"/>
    <property type="match status" value="1"/>
</dbReference>
<dbReference type="SUPFAM" id="SSF161098">
    <property type="entry name" value="MetI-like"/>
    <property type="match status" value="1"/>
</dbReference>
<dbReference type="EMBL" id="CP032153">
    <property type="protein sequence ID" value="AYN22404.1"/>
    <property type="molecule type" value="Genomic_DNA"/>
</dbReference>
<gene>
    <name evidence="9" type="ORF">D3M96_18725</name>
</gene>
<evidence type="ECO:0000256" key="1">
    <source>
        <dbReference type="ARBA" id="ARBA00004651"/>
    </source>
</evidence>
<evidence type="ECO:0000256" key="3">
    <source>
        <dbReference type="ARBA" id="ARBA00022475"/>
    </source>
</evidence>
<feature type="transmembrane region" description="Helical" evidence="7">
    <location>
        <begin position="235"/>
        <end position="256"/>
    </location>
</feature>
<dbReference type="RefSeq" id="WP_121739879.1">
    <property type="nucleotide sequence ID" value="NZ_CP032153.1"/>
</dbReference>
<dbReference type="InterPro" id="IPR000515">
    <property type="entry name" value="MetI-like"/>
</dbReference>
<keyword evidence="5 7" id="KW-1133">Transmembrane helix</keyword>
<comment type="similarity">
    <text evidence="7">Belongs to the binding-protein-dependent transport system permease family.</text>
</comment>